<keyword evidence="2 3" id="KW-1133">Transmembrane helix</keyword>
<keyword evidence="2" id="KW-1003">Cell membrane</keyword>
<dbReference type="HAMAP" id="MF_00994">
    <property type="entry name" value="LPS_assembly_LapB"/>
    <property type="match status" value="1"/>
</dbReference>
<keyword evidence="2" id="KW-0997">Cell inner membrane</keyword>
<gene>
    <name evidence="2 5" type="primary">lapB</name>
    <name evidence="5" type="ORF">IOQ59_04545</name>
</gene>
<dbReference type="InterPro" id="IPR019734">
    <property type="entry name" value="TPR_rpt"/>
</dbReference>
<evidence type="ECO:0000256" key="3">
    <source>
        <dbReference type="SAM" id="Phobius"/>
    </source>
</evidence>
<comment type="caution">
    <text evidence="5">The sequence shown here is derived from an EMBL/GenBank/DDBJ whole genome shotgun (WGS) entry which is preliminary data.</text>
</comment>
<dbReference type="GO" id="GO:0046890">
    <property type="term" value="P:regulation of lipid biosynthetic process"/>
    <property type="evidence" value="ECO:0007669"/>
    <property type="project" value="UniProtKB-UniRule"/>
</dbReference>
<comment type="function">
    <text evidence="2">Modulates cellular lipopolysaccharide (LPS) levels by regulating LpxC, which is involved in lipid A biosynthesis. May act by modulating the proteolytic activity of FtsH towards LpxC. May also coordinate assembly of proteins involved in LPS synthesis at the plasma membrane.</text>
</comment>
<comment type="similarity">
    <text evidence="2">Belongs to the LapB family.</text>
</comment>
<name>A0A8J7F965_9GAMM</name>
<protein>
    <recommendedName>
        <fullName evidence="2">Lipopolysaccharide assembly protein B</fullName>
    </recommendedName>
</protein>
<dbReference type="InterPro" id="IPR030865">
    <property type="entry name" value="LapB"/>
</dbReference>
<evidence type="ECO:0000256" key="2">
    <source>
        <dbReference type="HAMAP-Rule" id="MF_00994"/>
    </source>
</evidence>
<evidence type="ECO:0000259" key="4">
    <source>
        <dbReference type="Pfam" id="PF18073"/>
    </source>
</evidence>
<reference evidence="5" key="1">
    <citation type="submission" date="2020-10" db="EMBL/GenBank/DDBJ databases">
        <title>Bacterium isolated from coastal waters sediment.</title>
        <authorList>
            <person name="Chen R.-J."/>
            <person name="Lu D.-C."/>
            <person name="Zhu K.-L."/>
            <person name="Du Z.-J."/>
        </authorList>
    </citation>
    <scope>NUCLEOTIDE SEQUENCE</scope>
    <source>
        <strain evidence="5">N1Y112</strain>
    </source>
</reference>
<feature type="binding site" evidence="2">
    <location>
        <position position="368"/>
    </location>
    <ligand>
        <name>Fe cation</name>
        <dbReference type="ChEBI" id="CHEBI:24875"/>
    </ligand>
</feature>
<dbReference type="Pfam" id="PF13176">
    <property type="entry name" value="TPR_7"/>
    <property type="match status" value="1"/>
</dbReference>
<dbReference type="Proteomes" id="UP000640333">
    <property type="component" value="Unassembled WGS sequence"/>
</dbReference>
<dbReference type="InterPro" id="IPR041166">
    <property type="entry name" value="Rubredoxin_2"/>
</dbReference>
<dbReference type="EMBL" id="JADEYS010000003">
    <property type="protein sequence ID" value="MBE9396527.1"/>
    <property type="molecule type" value="Genomic_DNA"/>
</dbReference>
<keyword evidence="2" id="KW-0802">TPR repeat</keyword>
<feature type="topological domain" description="Cytoplasmic" evidence="2">
    <location>
        <begin position="29"/>
        <end position="400"/>
    </location>
</feature>
<dbReference type="RefSeq" id="WP_193952074.1">
    <property type="nucleotide sequence ID" value="NZ_JADEYS010000003.1"/>
</dbReference>
<feature type="transmembrane region" description="Helical" evidence="3">
    <location>
        <begin position="6"/>
        <end position="25"/>
    </location>
</feature>
<feature type="binding site" evidence="2">
    <location>
        <position position="382"/>
    </location>
    <ligand>
        <name>Fe cation</name>
        <dbReference type="ChEBI" id="CHEBI:24875"/>
    </ligand>
</feature>
<feature type="binding site" evidence="2">
    <location>
        <position position="371"/>
    </location>
    <ligand>
        <name>Fe cation</name>
        <dbReference type="ChEBI" id="CHEBI:24875"/>
    </ligand>
</feature>
<dbReference type="Pfam" id="PF18073">
    <property type="entry name" value="Zn_ribbon_LapB"/>
    <property type="match status" value="1"/>
</dbReference>
<dbReference type="GO" id="GO:0009898">
    <property type="term" value="C:cytoplasmic side of plasma membrane"/>
    <property type="evidence" value="ECO:0007669"/>
    <property type="project" value="UniProtKB-UniRule"/>
</dbReference>
<evidence type="ECO:0000256" key="1">
    <source>
        <dbReference type="ARBA" id="ARBA00022723"/>
    </source>
</evidence>
<sequence>MPPEVDNYLLIVPLFIAVAVGWWLGRRERQERSKEQSKRLYSNISRDYFTGLDYLLNERTDEAIESFIKALEVNSDTIPAHIALAKLFRRKGDVDRAIQIHQNLLARPDLDRSEFLRVQMALARDYYAIGLLDRAENLLLEIIRQRPMRETLVKAQRLLISLYEKEAEWEKALTAADQLATDERKLLSRELAHYCCELAEALIARHQYKEAQGYLRRSEIYDPNGIRSCLISARIAMDQSQWKLAIKHLKLAVDRDPLFVSETLDLLRRCYDHLAAEKELNAYLKRCMVNAPSTSVTLAVAEQIKDEQGLYVAGSFITEELKKRPSVKGFNRLIDMHIEHGAESARDSLRVLRGLTGQLELSKPVYRCNNCGFSGKSLLWQCPSCKKWSTTKPIQGLEGE</sequence>
<evidence type="ECO:0000313" key="5">
    <source>
        <dbReference type="EMBL" id="MBE9396527.1"/>
    </source>
</evidence>
<feature type="domain" description="LapB rubredoxin metal binding" evidence="4">
    <location>
        <begin position="366"/>
        <end position="392"/>
    </location>
</feature>
<dbReference type="GO" id="GO:0005506">
    <property type="term" value="F:iron ion binding"/>
    <property type="evidence" value="ECO:0007669"/>
    <property type="project" value="UniProtKB-UniRule"/>
</dbReference>
<dbReference type="SUPFAM" id="SSF48452">
    <property type="entry name" value="TPR-like"/>
    <property type="match status" value="1"/>
</dbReference>
<accession>A0A8J7F965</accession>
<keyword evidence="2 3" id="KW-0812">Transmembrane</keyword>
<dbReference type="AlphaFoldDB" id="A0A8J7F965"/>
<keyword evidence="1 2" id="KW-0479">Metal-binding</keyword>
<organism evidence="5 6">
    <name type="scientific">Pontibacterium sinense</name>
    <dbReference type="NCBI Taxonomy" id="2781979"/>
    <lineage>
        <taxon>Bacteria</taxon>
        <taxon>Pseudomonadati</taxon>
        <taxon>Pseudomonadota</taxon>
        <taxon>Gammaproteobacteria</taxon>
        <taxon>Oceanospirillales</taxon>
        <taxon>Oceanospirillaceae</taxon>
        <taxon>Pontibacterium</taxon>
    </lineage>
</organism>
<keyword evidence="2" id="KW-0408">Iron</keyword>
<feature type="binding site" evidence="2">
    <location>
        <position position="385"/>
    </location>
    <ligand>
        <name>Fe cation</name>
        <dbReference type="ChEBI" id="CHEBI:24875"/>
    </ligand>
</feature>
<dbReference type="SMART" id="SM00028">
    <property type="entry name" value="TPR"/>
    <property type="match status" value="5"/>
</dbReference>
<dbReference type="Gene3D" id="1.25.40.10">
    <property type="entry name" value="Tetratricopeptide repeat domain"/>
    <property type="match status" value="1"/>
</dbReference>
<proteinExistence type="inferred from homology"/>
<dbReference type="NCBIfam" id="NF008757">
    <property type="entry name" value="PRK11788.1-5"/>
    <property type="match status" value="1"/>
</dbReference>
<keyword evidence="6" id="KW-1185">Reference proteome</keyword>
<keyword evidence="2 3" id="KW-0472">Membrane</keyword>
<evidence type="ECO:0000313" key="6">
    <source>
        <dbReference type="Proteomes" id="UP000640333"/>
    </source>
</evidence>
<keyword evidence="2" id="KW-0677">Repeat</keyword>
<comment type="subcellular location">
    <subcellularLocation>
        <location evidence="2">Cell inner membrane</location>
        <topology evidence="2">Single-pass membrane protein</topology>
        <orientation evidence="2">Cytoplasmic side</orientation>
    </subcellularLocation>
</comment>
<dbReference type="GO" id="GO:0008653">
    <property type="term" value="P:lipopolysaccharide metabolic process"/>
    <property type="evidence" value="ECO:0007669"/>
    <property type="project" value="InterPro"/>
</dbReference>
<dbReference type="InterPro" id="IPR011990">
    <property type="entry name" value="TPR-like_helical_dom_sf"/>
</dbReference>